<dbReference type="InterPro" id="IPR053009">
    <property type="entry name" value="Xanthocillin_Biosynth-Assoc"/>
</dbReference>
<dbReference type="GO" id="GO:0016020">
    <property type="term" value="C:membrane"/>
    <property type="evidence" value="ECO:0007669"/>
    <property type="project" value="UniProtKB-SubCell"/>
</dbReference>
<dbReference type="Proteomes" id="UP000788993">
    <property type="component" value="Unassembled WGS sequence"/>
</dbReference>
<dbReference type="EMBL" id="JAEUBD010001571">
    <property type="protein sequence ID" value="KAH3659010.1"/>
    <property type="molecule type" value="Genomic_DNA"/>
</dbReference>
<comment type="caution">
    <text evidence="6">The sequence shown here is derived from an EMBL/GenBank/DDBJ whole genome shotgun (WGS) entry which is preliminary data.</text>
</comment>
<evidence type="ECO:0000256" key="2">
    <source>
        <dbReference type="ARBA" id="ARBA00022692"/>
    </source>
</evidence>
<dbReference type="PANTHER" id="PTHR23241">
    <property type="entry name" value="LATE EMBRYOGENESIS ABUNDANT PLANTS LEA-RELATED"/>
    <property type="match status" value="1"/>
</dbReference>
<reference evidence="6" key="2">
    <citation type="submission" date="2021-01" db="EMBL/GenBank/DDBJ databases">
        <authorList>
            <person name="Schikora-Tamarit M.A."/>
        </authorList>
    </citation>
    <scope>NUCLEOTIDE SEQUENCE</scope>
    <source>
        <strain evidence="6">NCAIM Y.01608</strain>
    </source>
</reference>
<dbReference type="InterPro" id="IPR025423">
    <property type="entry name" value="TMEM205-like"/>
</dbReference>
<keyword evidence="3" id="KW-1133">Transmembrane helix</keyword>
<name>A0A1B7SQY9_9ASCO</name>
<dbReference type="OrthoDB" id="1641132at2759"/>
<comment type="subcellular location">
    <subcellularLocation>
        <location evidence="1">Membrane</location>
    </subcellularLocation>
</comment>
<evidence type="ECO:0000256" key="1">
    <source>
        <dbReference type="ARBA" id="ARBA00004370"/>
    </source>
</evidence>
<evidence type="ECO:0000313" key="7">
    <source>
        <dbReference type="Proteomes" id="UP000788993"/>
    </source>
</evidence>
<dbReference type="RefSeq" id="XP_018213557.1">
    <property type="nucleotide sequence ID" value="XM_018356511.1"/>
</dbReference>
<feature type="domain" description="TMEM205-like" evidence="5">
    <location>
        <begin position="8"/>
        <end position="101"/>
    </location>
</feature>
<proteinExistence type="predicted"/>
<evidence type="ECO:0000313" key="6">
    <source>
        <dbReference type="EMBL" id="KAH3659010.1"/>
    </source>
</evidence>
<keyword evidence="7" id="KW-1185">Reference proteome</keyword>
<keyword evidence="2" id="KW-0812">Transmembrane</keyword>
<accession>A0A1B7SQY9</accession>
<dbReference type="Pfam" id="PF13664">
    <property type="entry name" value="DUF4149"/>
    <property type="match status" value="1"/>
</dbReference>
<dbReference type="AlphaFoldDB" id="A0A1B7SQY9"/>
<sequence>MLTAVHLLAYSYVFGATSFHSFVSSVRAFKVLPRKEFGLLQSKLFPIHFLTQSIGPVVVGLSAPYTIPTVGIALLAASSLSGLTNYLWLMPVCNRLKTERFALEELPESERTPETNEKIAALTKKFGKYHGISLVFNSLSVLTLAAYSYVFSTQFLVRALK</sequence>
<organism evidence="6 7">
    <name type="scientific">Ogataea polymorpha</name>
    <dbReference type="NCBI Taxonomy" id="460523"/>
    <lineage>
        <taxon>Eukaryota</taxon>
        <taxon>Fungi</taxon>
        <taxon>Dikarya</taxon>
        <taxon>Ascomycota</taxon>
        <taxon>Saccharomycotina</taxon>
        <taxon>Pichiomycetes</taxon>
        <taxon>Pichiales</taxon>
        <taxon>Pichiaceae</taxon>
        <taxon>Ogataea</taxon>
    </lineage>
</organism>
<evidence type="ECO:0000256" key="4">
    <source>
        <dbReference type="ARBA" id="ARBA00023136"/>
    </source>
</evidence>
<evidence type="ECO:0000256" key="3">
    <source>
        <dbReference type="ARBA" id="ARBA00022989"/>
    </source>
</evidence>
<dbReference type="PANTHER" id="PTHR23241:SF102">
    <property type="entry name" value="LD23009P"/>
    <property type="match status" value="1"/>
</dbReference>
<gene>
    <name evidence="6" type="ORF">OGATHE_006736</name>
</gene>
<keyword evidence="4" id="KW-0472">Membrane</keyword>
<protein>
    <recommendedName>
        <fullName evidence="5">TMEM205-like domain-containing protein</fullName>
    </recommendedName>
</protein>
<reference evidence="6" key="1">
    <citation type="journal article" date="2021" name="Open Biol.">
        <title>Shared evolutionary footprints suggest mitochondrial oxidative damage underlies multiple complex I losses in fungi.</title>
        <authorList>
            <person name="Schikora-Tamarit M.A."/>
            <person name="Marcet-Houben M."/>
            <person name="Nosek J."/>
            <person name="Gabaldon T."/>
        </authorList>
    </citation>
    <scope>NUCLEOTIDE SEQUENCE</scope>
    <source>
        <strain evidence="6">NCAIM Y.01608</strain>
    </source>
</reference>
<evidence type="ECO:0000259" key="5">
    <source>
        <dbReference type="Pfam" id="PF13664"/>
    </source>
</evidence>